<name>A0A9P9KQF7_FUSSL</name>
<feature type="transmembrane region" description="Helical" evidence="1">
    <location>
        <begin position="140"/>
        <end position="160"/>
    </location>
</feature>
<dbReference type="Proteomes" id="UP000736672">
    <property type="component" value="Unassembled WGS sequence"/>
</dbReference>
<keyword evidence="1" id="KW-0472">Membrane</keyword>
<reference evidence="2" key="1">
    <citation type="journal article" date="2021" name="Nat. Commun.">
        <title>Genetic determinants of endophytism in the Arabidopsis root mycobiome.</title>
        <authorList>
            <person name="Mesny F."/>
            <person name="Miyauchi S."/>
            <person name="Thiergart T."/>
            <person name="Pickel B."/>
            <person name="Atanasova L."/>
            <person name="Karlsson M."/>
            <person name="Huettel B."/>
            <person name="Barry K.W."/>
            <person name="Haridas S."/>
            <person name="Chen C."/>
            <person name="Bauer D."/>
            <person name="Andreopoulos W."/>
            <person name="Pangilinan J."/>
            <person name="LaButti K."/>
            <person name="Riley R."/>
            <person name="Lipzen A."/>
            <person name="Clum A."/>
            <person name="Drula E."/>
            <person name="Henrissat B."/>
            <person name="Kohler A."/>
            <person name="Grigoriev I.V."/>
            <person name="Martin F.M."/>
            <person name="Hacquard S."/>
        </authorList>
    </citation>
    <scope>NUCLEOTIDE SEQUENCE</scope>
    <source>
        <strain evidence="2">FSSC 5 MPI-SDFR-AT-0091</strain>
    </source>
</reference>
<organism evidence="2 3">
    <name type="scientific">Fusarium solani</name>
    <name type="common">Filamentous fungus</name>
    <dbReference type="NCBI Taxonomy" id="169388"/>
    <lineage>
        <taxon>Eukaryota</taxon>
        <taxon>Fungi</taxon>
        <taxon>Dikarya</taxon>
        <taxon>Ascomycota</taxon>
        <taxon>Pezizomycotina</taxon>
        <taxon>Sordariomycetes</taxon>
        <taxon>Hypocreomycetidae</taxon>
        <taxon>Hypocreales</taxon>
        <taxon>Nectriaceae</taxon>
        <taxon>Fusarium</taxon>
        <taxon>Fusarium solani species complex</taxon>
    </lineage>
</organism>
<proteinExistence type="predicted"/>
<protein>
    <submittedName>
        <fullName evidence="2">Uncharacterized protein</fullName>
    </submittedName>
</protein>
<dbReference type="AlphaFoldDB" id="A0A9P9KQF7"/>
<sequence>MPRQIADPVTFWRSFPPALSFSLDSPCTLFEPVLTVPLSPDSCLKTSSLGDSGTPSRFQLTRPSQVTTSVFLFCRFADPAPSSKPAFATRITCCFFITLQASKAISTLDTMAAIKSLITRDEVVNQLVKREKNWAAREPGVMVVFCIVGVVAIGLISLFIHKKLAARKANKAVVV</sequence>
<evidence type="ECO:0000256" key="1">
    <source>
        <dbReference type="SAM" id="Phobius"/>
    </source>
</evidence>
<evidence type="ECO:0000313" key="2">
    <source>
        <dbReference type="EMBL" id="KAH7266614.1"/>
    </source>
</evidence>
<accession>A0A9P9KQF7</accession>
<keyword evidence="1" id="KW-1133">Transmembrane helix</keyword>
<dbReference type="OrthoDB" id="5402816at2759"/>
<keyword evidence="3" id="KW-1185">Reference proteome</keyword>
<gene>
    <name evidence="2" type="ORF">B0J15DRAFT_489126</name>
</gene>
<comment type="caution">
    <text evidence="2">The sequence shown here is derived from an EMBL/GenBank/DDBJ whole genome shotgun (WGS) entry which is preliminary data.</text>
</comment>
<keyword evidence="1" id="KW-0812">Transmembrane</keyword>
<evidence type="ECO:0000313" key="3">
    <source>
        <dbReference type="Proteomes" id="UP000736672"/>
    </source>
</evidence>
<dbReference type="EMBL" id="JAGTJS010000006">
    <property type="protein sequence ID" value="KAH7266614.1"/>
    <property type="molecule type" value="Genomic_DNA"/>
</dbReference>